<keyword evidence="3" id="KW-1185">Reference proteome</keyword>
<proteinExistence type="predicted"/>
<gene>
    <name evidence="2" type="primary">Acey_s0653.g1177</name>
    <name evidence="2" type="ORF">Y032_0653g1177</name>
</gene>
<feature type="compositionally biased region" description="Polar residues" evidence="1">
    <location>
        <begin position="32"/>
        <end position="57"/>
    </location>
</feature>
<protein>
    <submittedName>
        <fullName evidence="2">Uncharacterized protein</fullName>
    </submittedName>
</protein>
<organism evidence="2 3">
    <name type="scientific">Ancylostoma ceylanicum</name>
    <dbReference type="NCBI Taxonomy" id="53326"/>
    <lineage>
        <taxon>Eukaryota</taxon>
        <taxon>Metazoa</taxon>
        <taxon>Ecdysozoa</taxon>
        <taxon>Nematoda</taxon>
        <taxon>Chromadorea</taxon>
        <taxon>Rhabditida</taxon>
        <taxon>Rhabditina</taxon>
        <taxon>Rhabditomorpha</taxon>
        <taxon>Strongyloidea</taxon>
        <taxon>Ancylostomatidae</taxon>
        <taxon>Ancylostomatinae</taxon>
        <taxon>Ancylostoma</taxon>
    </lineage>
</organism>
<comment type="caution">
    <text evidence="2">The sequence shown here is derived from an EMBL/GenBank/DDBJ whole genome shotgun (WGS) entry which is preliminary data.</text>
</comment>
<dbReference type="AlphaFoldDB" id="A0A016WIQ1"/>
<evidence type="ECO:0000256" key="1">
    <source>
        <dbReference type="SAM" id="MobiDB-lite"/>
    </source>
</evidence>
<dbReference type="EMBL" id="JARK01000253">
    <property type="protein sequence ID" value="EYC39510.1"/>
    <property type="molecule type" value="Genomic_DNA"/>
</dbReference>
<dbReference type="Proteomes" id="UP000024635">
    <property type="component" value="Unassembled WGS sequence"/>
</dbReference>
<name>A0A016WIQ1_9BILA</name>
<feature type="region of interest" description="Disordered" evidence="1">
    <location>
        <begin position="22"/>
        <end position="75"/>
    </location>
</feature>
<reference evidence="3" key="1">
    <citation type="journal article" date="2015" name="Nat. Genet.">
        <title>The genome and transcriptome of the zoonotic hookworm Ancylostoma ceylanicum identify infection-specific gene families.</title>
        <authorList>
            <person name="Schwarz E.M."/>
            <person name="Hu Y."/>
            <person name="Antoshechkin I."/>
            <person name="Miller M.M."/>
            <person name="Sternberg P.W."/>
            <person name="Aroian R.V."/>
        </authorList>
    </citation>
    <scope>NUCLEOTIDE SEQUENCE</scope>
    <source>
        <strain evidence="3">HY135</strain>
    </source>
</reference>
<evidence type="ECO:0000313" key="2">
    <source>
        <dbReference type="EMBL" id="EYC39510.1"/>
    </source>
</evidence>
<feature type="compositionally biased region" description="Basic residues" evidence="1">
    <location>
        <begin position="63"/>
        <end position="75"/>
    </location>
</feature>
<sequence length="75" mass="8024">MVRALSSGKAIKFVGLATKQTYHGSGQKEDQNSGGSTHCTPTSSWLGSIPTRRTTGQYGIKGSAKRNGKTLRKKK</sequence>
<accession>A0A016WIQ1</accession>
<evidence type="ECO:0000313" key="3">
    <source>
        <dbReference type="Proteomes" id="UP000024635"/>
    </source>
</evidence>